<keyword evidence="2" id="KW-0012">Acyltransferase</keyword>
<organism evidence="3 4">
    <name type="scientific">Candidatus Synechococcus spongiarum</name>
    <dbReference type="NCBI Taxonomy" id="431041"/>
    <lineage>
        <taxon>Bacteria</taxon>
        <taxon>Bacillati</taxon>
        <taxon>Cyanobacteriota</taxon>
        <taxon>Cyanophyceae</taxon>
        <taxon>Synechococcales</taxon>
        <taxon>Synechococcaceae</taxon>
        <taxon>Synechococcus</taxon>
    </lineage>
</organism>
<dbReference type="GO" id="GO:0005737">
    <property type="term" value="C:cytoplasm"/>
    <property type="evidence" value="ECO:0007669"/>
    <property type="project" value="TreeGrafter"/>
</dbReference>
<accession>A0A161KJS5</accession>
<dbReference type="EMBL" id="FITM01000092">
    <property type="protein sequence ID" value="CZB18159.1"/>
    <property type="molecule type" value="Genomic_DNA"/>
</dbReference>
<keyword evidence="4" id="KW-1185">Reference proteome</keyword>
<dbReference type="PANTHER" id="PTHR43626:SF4">
    <property type="entry name" value="GCN5-RELATED N-ACETYLTRANSFERASE 2, CHLOROPLASTIC"/>
    <property type="match status" value="1"/>
</dbReference>
<dbReference type="AlphaFoldDB" id="A0A161KJS5"/>
<evidence type="ECO:0000256" key="2">
    <source>
        <dbReference type="ARBA" id="ARBA00023315"/>
    </source>
</evidence>
<evidence type="ECO:0000313" key="3">
    <source>
        <dbReference type="EMBL" id="CZB18159.1"/>
    </source>
</evidence>
<dbReference type="Gene3D" id="3.40.630.30">
    <property type="match status" value="1"/>
</dbReference>
<gene>
    <name evidence="3" type="ORF">FLM9_835</name>
</gene>
<dbReference type="GO" id="GO:0008080">
    <property type="term" value="F:N-acetyltransferase activity"/>
    <property type="evidence" value="ECO:0007669"/>
    <property type="project" value="InterPro"/>
</dbReference>
<proteinExistence type="predicted"/>
<sequence length="159" mass="17527">MTMPKPAPGTAATLPTGWLMLEDPDRPDAAAVNQLLQSCGQPERSIERVALALQRSDLLVSLWRPAPGGAGHELVGLVRATSDRSLNVNLWDLCVLDDVQPRARYIHLLMQSMLLRLRRDLAGCSISMMTTAEDVPELERFGFLESPNGIRAMALQLRL</sequence>
<keyword evidence="1 3" id="KW-0808">Transferase</keyword>
<protein>
    <submittedName>
        <fullName evidence="3">GNAT family acetyltransferase</fullName>
    </submittedName>
</protein>
<dbReference type="Proteomes" id="UP000182631">
    <property type="component" value="Unassembled WGS sequence"/>
</dbReference>
<evidence type="ECO:0000256" key="1">
    <source>
        <dbReference type="ARBA" id="ARBA00022679"/>
    </source>
</evidence>
<dbReference type="PANTHER" id="PTHR43626">
    <property type="entry name" value="ACYL-COA N-ACYLTRANSFERASE"/>
    <property type="match status" value="1"/>
</dbReference>
<reference evidence="4" key="1">
    <citation type="submission" date="2016-02" db="EMBL/GenBank/DDBJ databases">
        <authorList>
            <person name="liu f."/>
        </authorList>
    </citation>
    <scope>NUCLEOTIDE SEQUENCE [LARGE SCALE GENOMIC DNA]</scope>
</reference>
<name>A0A161KJS5_9SYNE</name>
<dbReference type="InterPro" id="IPR045039">
    <property type="entry name" value="NSI-like"/>
</dbReference>
<evidence type="ECO:0000313" key="4">
    <source>
        <dbReference type="Proteomes" id="UP000182631"/>
    </source>
</evidence>